<gene>
    <name evidence="2" type="ORF">STAFG_0159</name>
    <name evidence="1" type="ORF">STAFG_0160</name>
</gene>
<dbReference type="EMBL" id="AOPY01001014">
    <property type="protein sequence ID" value="EPJ42784.1"/>
    <property type="molecule type" value="Genomic_DNA"/>
</dbReference>
<dbReference type="PATRIC" id="fig|1283301.3.peg.150"/>
<dbReference type="EMBL" id="AOPY01001013">
    <property type="protein sequence ID" value="EPJ42785.1"/>
    <property type="molecule type" value="Genomic_DNA"/>
</dbReference>
<dbReference type="Gene3D" id="3.90.1150.10">
    <property type="entry name" value="Aspartate Aminotransferase, domain 1"/>
    <property type="match status" value="1"/>
</dbReference>
<accession>S4N1S1</accession>
<comment type="caution">
    <text evidence="2">The sequence shown here is derived from an EMBL/GenBank/DDBJ whole genome shotgun (WGS) entry which is preliminary data.</text>
</comment>
<evidence type="ECO:0000313" key="3">
    <source>
        <dbReference type="Proteomes" id="UP000015001"/>
    </source>
</evidence>
<keyword evidence="3" id="KW-1185">Reference proteome</keyword>
<evidence type="ECO:0000313" key="2">
    <source>
        <dbReference type="EMBL" id="EPJ42785.1"/>
    </source>
</evidence>
<protein>
    <recommendedName>
        <fullName evidence="4">8-amino-7-oxononanoate synthase</fullName>
    </recommendedName>
</protein>
<dbReference type="AlphaFoldDB" id="S4N1S1"/>
<dbReference type="HOGENOM" id="CLU_3140976_0_0_11"/>
<dbReference type="InterPro" id="IPR015422">
    <property type="entry name" value="PyrdxlP-dep_Trfase_small"/>
</dbReference>
<reference evidence="2 3" key="1">
    <citation type="submission" date="2013-02" db="EMBL/GenBank/DDBJ databases">
        <title>Draft Genome Sequence of Streptomyces afghaniensis, Which Produces Compounds of the Julimycin B-Complex.</title>
        <authorList>
            <person name="Gruening B.A."/>
            <person name="Praeg A."/>
            <person name="Erxleben A."/>
            <person name="Guenther S."/>
            <person name="Fiedler H.-P."/>
            <person name="Goodfellow M."/>
            <person name="Mueller M."/>
        </authorList>
    </citation>
    <scope>NUCLEOTIDE SEQUENCE [LARGE SCALE GENOMIC DNA]</scope>
    <source>
        <strain evidence="2 3">772</strain>
    </source>
</reference>
<organism evidence="2 3">
    <name type="scientific">Streptomyces afghaniensis 772</name>
    <dbReference type="NCBI Taxonomy" id="1283301"/>
    <lineage>
        <taxon>Bacteria</taxon>
        <taxon>Bacillati</taxon>
        <taxon>Actinomycetota</taxon>
        <taxon>Actinomycetes</taxon>
        <taxon>Kitasatosporales</taxon>
        <taxon>Streptomycetaceae</taxon>
        <taxon>Streptomyces</taxon>
    </lineage>
</organism>
<evidence type="ECO:0000313" key="1">
    <source>
        <dbReference type="EMBL" id="EPJ42784.1"/>
    </source>
</evidence>
<evidence type="ECO:0008006" key="4">
    <source>
        <dbReference type="Google" id="ProtNLM"/>
    </source>
</evidence>
<proteinExistence type="predicted"/>
<name>S4N1S1_9ACTN</name>
<dbReference type="Proteomes" id="UP000015001">
    <property type="component" value="Unassembled WGS sequence"/>
</dbReference>
<sequence>MTLAAYPLVPRDRVGFRIQLTALNSDDDIDRLTGTLTRLAGRFPLRLKG</sequence>